<comment type="similarity">
    <text evidence="8 9">Belongs to the TonB-dependent receptor family.</text>
</comment>
<evidence type="ECO:0000256" key="3">
    <source>
        <dbReference type="ARBA" id="ARBA00022452"/>
    </source>
</evidence>
<comment type="subcellular location">
    <subcellularLocation>
        <location evidence="1 8">Cell outer membrane</location>
        <topology evidence="1 8">Multi-pass membrane protein</topology>
    </subcellularLocation>
</comment>
<feature type="chain" id="PRO_5045203501" evidence="10">
    <location>
        <begin position="28"/>
        <end position="1001"/>
    </location>
</feature>
<dbReference type="InterPro" id="IPR023996">
    <property type="entry name" value="TonB-dep_OMP_SusC/RagA"/>
</dbReference>
<feature type="domain" description="TonB-dependent receptor plug" evidence="12">
    <location>
        <begin position="130"/>
        <end position="235"/>
    </location>
</feature>
<keyword evidence="7 8" id="KW-0998">Cell outer membrane</keyword>
<evidence type="ECO:0000256" key="4">
    <source>
        <dbReference type="ARBA" id="ARBA00022692"/>
    </source>
</evidence>
<evidence type="ECO:0000256" key="2">
    <source>
        <dbReference type="ARBA" id="ARBA00022448"/>
    </source>
</evidence>
<dbReference type="Pfam" id="PF13715">
    <property type="entry name" value="CarbopepD_reg_2"/>
    <property type="match status" value="1"/>
</dbReference>
<dbReference type="Proteomes" id="UP000651271">
    <property type="component" value="Unassembled WGS sequence"/>
</dbReference>
<keyword evidence="2 8" id="KW-0813">Transport</keyword>
<gene>
    <name evidence="13" type="ORF">H8B04_14360</name>
</gene>
<evidence type="ECO:0000256" key="6">
    <source>
        <dbReference type="ARBA" id="ARBA00023136"/>
    </source>
</evidence>
<comment type="caution">
    <text evidence="13">The sequence shown here is derived from an EMBL/GenBank/DDBJ whole genome shotgun (WGS) entry which is preliminary data.</text>
</comment>
<proteinExistence type="inferred from homology"/>
<dbReference type="InterPro" id="IPR023997">
    <property type="entry name" value="TonB-dep_OMP_SusC/RagA_CS"/>
</dbReference>
<dbReference type="EMBL" id="JACOIJ010000036">
    <property type="protein sequence ID" value="MBD1430722.1"/>
    <property type="molecule type" value="Genomic_DNA"/>
</dbReference>
<dbReference type="Gene3D" id="2.170.130.10">
    <property type="entry name" value="TonB-dependent receptor, plug domain"/>
    <property type="match status" value="1"/>
</dbReference>
<sequence>MQNFTFRNSLLFYLFLLLNLFSFSSYASSYIQANSIAGKITDGNGGAVVGATVSIKNSATATSTDANGNYLLTNVPLGSQVVIVNMIGYEKSETNINIVAGANKLDIALISASDELEEVVVIGYGTARRKQVTGSISSVTPEEFNRGVVSSPDQLLAGKVAGLTVNRSGGDPTAGSTMQLRGPSSLTASSSPLYVIDGIVGANIELIAPDDIVSMDVMKDASSTAIYGSRAANGVIFVTTKRGKAGAPVLSYSGYAASESVSNRVNVLSAAEHKAFVEANGLAVAPTETGFETDWQDAITRNGVSHNHNLSLTGGSEGTRYNASVNYFNNQGIVKRSGVEKIVARVGVDQNAFEDRLKLSFNLANSINTSTHIDYGIFNGAARFVPTSPIMTDDPEYAQYGGYFQVVGRTGYMNPVSMLNLRDENRSNNTLLGNFKADLKLVDGLVWSNVLSYQRTHWDKNYYMARTDFDSFALGRGFADRTALKHIDKILESYLNYSFTADLHTFEAMAGYSYQKTKNDDGLRGTSVGFMSDDLLDNNLNLGSLPEGYNPYSDFPHIKESLLISGYGRLGYNYDEKYLLSASIRRDGSSKFGVNNRWATFPSISAAWRLTREDFMQNQQLFSELKIRAGYGVSGNQNIDPYRSIILFGPRDGQFFYNGKWVNAYGVSQNENPDLKWESTSMFNVGLDFELWKGRIGGTIEYYNKETKDLLYEYDVPSPPYQFNRLLANGASMSNKGIEVVLNANVYSNENFRYSTTVNFARNVNEVGSLSSNIENIGVSQRYEGGIGLEGWTGQTASIVLPGQPLGTFYVAKYVGYDEVAKRTIYQKPSGELVTQDQISAPDDYQIMGYALPKFTYGWNNNFRYKSWDLNIFLRGVYGNQIFNATRADLSRLQQANVTNISKDALEEGIFETPLIASSRFLEDGSFLRLDNMTLGYRFNTSQAKYFKQARLYLTAQNLFTLTDYTGVDPELSLGGLSPGIDNRSYYPKTRSFIFGVNFTF</sequence>
<evidence type="ECO:0000259" key="11">
    <source>
        <dbReference type="Pfam" id="PF00593"/>
    </source>
</evidence>
<dbReference type="Gene3D" id="2.40.170.20">
    <property type="entry name" value="TonB-dependent receptor, beta-barrel domain"/>
    <property type="match status" value="1"/>
</dbReference>
<reference evidence="13 14" key="1">
    <citation type="submission" date="2020-08" db="EMBL/GenBank/DDBJ databases">
        <title>Sphingobacterium sp. DN04309 isolated from aquaculture water.</title>
        <authorList>
            <person name="Zhang M."/>
        </authorList>
    </citation>
    <scope>NUCLEOTIDE SEQUENCE [LARGE SCALE GENOMIC DNA]</scope>
    <source>
        <strain evidence="13 14">DN04309</strain>
    </source>
</reference>
<dbReference type="Pfam" id="PF07715">
    <property type="entry name" value="Plug"/>
    <property type="match status" value="1"/>
</dbReference>
<evidence type="ECO:0000256" key="8">
    <source>
        <dbReference type="PROSITE-ProRule" id="PRU01360"/>
    </source>
</evidence>
<dbReference type="NCBIfam" id="TIGR04057">
    <property type="entry name" value="SusC_RagA_signa"/>
    <property type="match status" value="1"/>
</dbReference>
<accession>A0ABR7YHC3</accession>
<dbReference type="NCBIfam" id="TIGR04056">
    <property type="entry name" value="OMP_RagA_SusC"/>
    <property type="match status" value="1"/>
</dbReference>
<evidence type="ECO:0000313" key="14">
    <source>
        <dbReference type="Proteomes" id="UP000651271"/>
    </source>
</evidence>
<keyword evidence="10" id="KW-0732">Signal</keyword>
<evidence type="ECO:0000256" key="9">
    <source>
        <dbReference type="RuleBase" id="RU003357"/>
    </source>
</evidence>
<dbReference type="InterPro" id="IPR036942">
    <property type="entry name" value="Beta-barrel_TonB_sf"/>
</dbReference>
<dbReference type="InterPro" id="IPR039426">
    <property type="entry name" value="TonB-dep_rcpt-like"/>
</dbReference>
<dbReference type="InterPro" id="IPR012910">
    <property type="entry name" value="Plug_dom"/>
</dbReference>
<dbReference type="InterPro" id="IPR037066">
    <property type="entry name" value="Plug_dom_sf"/>
</dbReference>
<keyword evidence="5 9" id="KW-0798">TonB box</keyword>
<feature type="signal peptide" evidence="10">
    <location>
        <begin position="1"/>
        <end position="27"/>
    </location>
</feature>
<dbReference type="Pfam" id="PF00593">
    <property type="entry name" value="TonB_dep_Rec_b-barrel"/>
    <property type="match status" value="1"/>
</dbReference>
<dbReference type="Gene3D" id="2.60.40.1120">
    <property type="entry name" value="Carboxypeptidase-like, regulatory domain"/>
    <property type="match status" value="1"/>
</dbReference>
<dbReference type="RefSeq" id="WP_190302792.1">
    <property type="nucleotide sequence ID" value="NZ_JACOIJ010000036.1"/>
</dbReference>
<dbReference type="PROSITE" id="PS52016">
    <property type="entry name" value="TONB_DEPENDENT_REC_3"/>
    <property type="match status" value="1"/>
</dbReference>
<name>A0ABR7YHC3_9SPHI</name>
<dbReference type="InterPro" id="IPR000531">
    <property type="entry name" value="Beta-barrel_TonB"/>
</dbReference>
<evidence type="ECO:0000256" key="1">
    <source>
        <dbReference type="ARBA" id="ARBA00004571"/>
    </source>
</evidence>
<evidence type="ECO:0000256" key="10">
    <source>
        <dbReference type="SAM" id="SignalP"/>
    </source>
</evidence>
<evidence type="ECO:0000256" key="5">
    <source>
        <dbReference type="ARBA" id="ARBA00023077"/>
    </source>
</evidence>
<keyword evidence="14" id="KW-1185">Reference proteome</keyword>
<evidence type="ECO:0000256" key="7">
    <source>
        <dbReference type="ARBA" id="ARBA00023237"/>
    </source>
</evidence>
<keyword evidence="4 8" id="KW-0812">Transmembrane</keyword>
<keyword evidence="6 8" id="KW-0472">Membrane</keyword>
<feature type="domain" description="TonB-dependent receptor-like beta-barrel" evidence="11">
    <location>
        <begin position="425"/>
        <end position="959"/>
    </location>
</feature>
<dbReference type="SUPFAM" id="SSF49464">
    <property type="entry name" value="Carboxypeptidase regulatory domain-like"/>
    <property type="match status" value="1"/>
</dbReference>
<evidence type="ECO:0000313" key="13">
    <source>
        <dbReference type="EMBL" id="MBD1430722.1"/>
    </source>
</evidence>
<organism evidence="13 14">
    <name type="scientific">Sphingobacterium litopenaei</name>
    <dbReference type="NCBI Taxonomy" id="2763500"/>
    <lineage>
        <taxon>Bacteria</taxon>
        <taxon>Pseudomonadati</taxon>
        <taxon>Bacteroidota</taxon>
        <taxon>Sphingobacteriia</taxon>
        <taxon>Sphingobacteriales</taxon>
        <taxon>Sphingobacteriaceae</taxon>
        <taxon>Sphingobacterium</taxon>
    </lineage>
</organism>
<keyword evidence="3 8" id="KW-1134">Transmembrane beta strand</keyword>
<dbReference type="SUPFAM" id="SSF56935">
    <property type="entry name" value="Porins"/>
    <property type="match status" value="1"/>
</dbReference>
<protein>
    <submittedName>
        <fullName evidence="13">SusC/RagA family TonB-linked outer membrane protein</fullName>
    </submittedName>
</protein>
<evidence type="ECO:0000259" key="12">
    <source>
        <dbReference type="Pfam" id="PF07715"/>
    </source>
</evidence>
<dbReference type="InterPro" id="IPR008969">
    <property type="entry name" value="CarboxyPept-like_regulatory"/>
</dbReference>